<reference evidence="1 2" key="1">
    <citation type="submission" date="2014-02" db="EMBL/GenBank/DDBJ databases">
        <title>The genome sequence of Colletotrichum fioriniae PJ7.</title>
        <authorList>
            <person name="Baroncelli R."/>
            <person name="Thon M.R."/>
        </authorList>
    </citation>
    <scope>NUCLEOTIDE SEQUENCE [LARGE SCALE GENOMIC DNA]</scope>
    <source>
        <strain evidence="1 2">PJ7</strain>
    </source>
</reference>
<dbReference type="EMBL" id="JARH01000445">
    <property type="protein sequence ID" value="EXF80430.1"/>
    <property type="molecule type" value="Genomic_DNA"/>
</dbReference>
<dbReference type="KEGG" id="cfj:CFIO01_13422"/>
<dbReference type="HOGENOM" id="CLU_1767901_0_0_1"/>
<sequence>MTKEGEVRWTTFSVFNGHARWRSEGIQIGGVGSARGVMGHWFDTDYDPHGPCGPSAYFKVSDRAPGPKDGDDKKIDIHDFLPIMDFDAELASNEDDDEDFVVGEWGEDEDDDGDIDDEELVEDLAALAAPDLEIMDLVLNGHHLIEQ</sequence>
<protein>
    <submittedName>
        <fullName evidence="1">F-box domain-containing protein</fullName>
    </submittedName>
</protein>
<name>A0A010QV16_9PEZI</name>
<evidence type="ECO:0000313" key="1">
    <source>
        <dbReference type="EMBL" id="EXF80430.1"/>
    </source>
</evidence>
<evidence type="ECO:0000313" key="2">
    <source>
        <dbReference type="Proteomes" id="UP000020467"/>
    </source>
</evidence>
<dbReference type="AlphaFoldDB" id="A0A010QV16"/>
<proteinExistence type="predicted"/>
<dbReference type="OrthoDB" id="4847498at2759"/>
<dbReference type="eggNOG" id="ENOG502RP4Z">
    <property type="taxonomic scope" value="Eukaryota"/>
</dbReference>
<dbReference type="STRING" id="1445577.A0A010QV16"/>
<keyword evidence="2" id="KW-1185">Reference proteome</keyword>
<dbReference type="PROSITE" id="PS00018">
    <property type="entry name" value="EF_HAND_1"/>
    <property type="match status" value="1"/>
</dbReference>
<accession>A0A010QV16</accession>
<gene>
    <name evidence="1" type="ORF">CFIO01_13422</name>
</gene>
<comment type="caution">
    <text evidence="1">The sequence shown here is derived from an EMBL/GenBank/DDBJ whole genome shotgun (WGS) entry which is preliminary data.</text>
</comment>
<organism evidence="1 2">
    <name type="scientific">Colletotrichum fioriniae PJ7</name>
    <dbReference type="NCBI Taxonomy" id="1445577"/>
    <lineage>
        <taxon>Eukaryota</taxon>
        <taxon>Fungi</taxon>
        <taxon>Dikarya</taxon>
        <taxon>Ascomycota</taxon>
        <taxon>Pezizomycotina</taxon>
        <taxon>Sordariomycetes</taxon>
        <taxon>Hypocreomycetidae</taxon>
        <taxon>Glomerellales</taxon>
        <taxon>Glomerellaceae</taxon>
        <taxon>Colletotrichum</taxon>
        <taxon>Colletotrichum acutatum species complex</taxon>
    </lineage>
</organism>
<dbReference type="Proteomes" id="UP000020467">
    <property type="component" value="Unassembled WGS sequence"/>
</dbReference>
<dbReference type="InterPro" id="IPR018247">
    <property type="entry name" value="EF_Hand_1_Ca_BS"/>
</dbReference>